<dbReference type="EC" id="3.6.4.12" evidence="2"/>
<dbReference type="GO" id="GO:0016787">
    <property type="term" value="F:hydrolase activity"/>
    <property type="evidence" value="ECO:0007669"/>
    <property type="project" value="UniProtKB-KW"/>
</dbReference>
<keyword evidence="2" id="KW-0378">Hydrolase</keyword>
<organism evidence="2">
    <name type="scientific">hydrothermal vent metagenome</name>
    <dbReference type="NCBI Taxonomy" id="652676"/>
    <lineage>
        <taxon>unclassified sequences</taxon>
        <taxon>metagenomes</taxon>
        <taxon>ecological metagenomes</taxon>
    </lineage>
</organism>
<keyword evidence="2" id="KW-0347">Helicase</keyword>
<protein>
    <submittedName>
        <fullName evidence="2">Holliday junction ATP-dependent DNA helicase RuvB</fullName>
        <ecNumber evidence="2">3.6.4.12</ecNumber>
    </submittedName>
</protein>
<keyword evidence="2" id="KW-0547">Nucleotide-binding</keyword>
<dbReference type="GO" id="GO:0006281">
    <property type="term" value="P:DNA repair"/>
    <property type="evidence" value="ECO:0007669"/>
    <property type="project" value="InterPro"/>
</dbReference>
<feature type="non-terminal residue" evidence="2">
    <location>
        <position position="1"/>
    </location>
</feature>
<dbReference type="EMBL" id="UOEY01000057">
    <property type="protein sequence ID" value="VAW38231.1"/>
    <property type="molecule type" value="Genomic_DNA"/>
</dbReference>
<sequence>LIQSGFLIRTPRGRMATVAAYEHFERPLHQALKNRPGLFD</sequence>
<evidence type="ECO:0000259" key="1">
    <source>
        <dbReference type="Pfam" id="PF05491"/>
    </source>
</evidence>
<gene>
    <name evidence="2" type="ORF">MNBD_DELTA04-1633</name>
</gene>
<reference evidence="2" key="1">
    <citation type="submission" date="2018-06" db="EMBL/GenBank/DDBJ databases">
        <authorList>
            <person name="Zhirakovskaya E."/>
        </authorList>
    </citation>
    <scope>NUCLEOTIDE SEQUENCE</scope>
</reference>
<accession>A0A3B0V5I8</accession>
<keyword evidence="2" id="KW-0067">ATP-binding</keyword>
<dbReference type="InterPro" id="IPR008823">
    <property type="entry name" value="RuvB_wg_C"/>
</dbReference>
<dbReference type="AlphaFoldDB" id="A0A3B0V5I8"/>
<dbReference type="Pfam" id="PF05491">
    <property type="entry name" value="WHD_RuvB"/>
    <property type="match status" value="1"/>
</dbReference>
<dbReference type="InterPro" id="IPR036390">
    <property type="entry name" value="WH_DNA-bd_sf"/>
</dbReference>
<proteinExistence type="predicted"/>
<dbReference type="Gene3D" id="1.10.10.10">
    <property type="entry name" value="Winged helix-like DNA-binding domain superfamily/Winged helix DNA-binding domain"/>
    <property type="match status" value="1"/>
</dbReference>
<dbReference type="InterPro" id="IPR036388">
    <property type="entry name" value="WH-like_DNA-bd_sf"/>
</dbReference>
<name>A0A3B0V5I8_9ZZZZ</name>
<dbReference type="GO" id="GO:0003677">
    <property type="term" value="F:DNA binding"/>
    <property type="evidence" value="ECO:0007669"/>
    <property type="project" value="InterPro"/>
</dbReference>
<dbReference type="SUPFAM" id="SSF46785">
    <property type="entry name" value="Winged helix' DNA-binding domain"/>
    <property type="match status" value="1"/>
</dbReference>
<evidence type="ECO:0000313" key="2">
    <source>
        <dbReference type="EMBL" id="VAW38231.1"/>
    </source>
</evidence>
<dbReference type="GO" id="GO:0009378">
    <property type="term" value="F:four-way junction helicase activity"/>
    <property type="evidence" value="ECO:0007669"/>
    <property type="project" value="InterPro"/>
</dbReference>
<feature type="domain" description="RuvB winged helix C-terminal" evidence="1">
    <location>
        <begin position="1"/>
        <end position="25"/>
    </location>
</feature>
<dbReference type="GO" id="GO:0006310">
    <property type="term" value="P:DNA recombination"/>
    <property type="evidence" value="ECO:0007669"/>
    <property type="project" value="InterPro"/>
</dbReference>